<gene>
    <name evidence="1" type="ORF">L6164_028409</name>
</gene>
<dbReference type="Proteomes" id="UP000828941">
    <property type="component" value="Chromosome 12"/>
</dbReference>
<organism evidence="1 2">
    <name type="scientific">Bauhinia variegata</name>
    <name type="common">Purple orchid tree</name>
    <name type="synonym">Phanera variegata</name>
    <dbReference type="NCBI Taxonomy" id="167791"/>
    <lineage>
        <taxon>Eukaryota</taxon>
        <taxon>Viridiplantae</taxon>
        <taxon>Streptophyta</taxon>
        <taxon>Embryophyta</taxon>
        <taxon>Tracheophyta</taxon>
        <taxon>Spermatophyta</taxon>
        <taxon>Magnoliopsida</taxon>
        <taxon>eudicotyledons</taxon>
        <taxon>Gunneridae</taxon>
        <taxon>Pentapetalae</taxon>
        <taxon>rosids</taxon>
        <taxon>fabids</taxon>
        <taxon>Fabales</taxon>
        <taxon>Fabaceae</taxon>
        <taxon>Cercidoideae</taxon>
        <taxon>Cercideae</taxon>
        <taxon>Bauhiniinae</taxon>
        <taxon>Bauhinia</taxon>
    </lineage>
</organism>
<dbReference type="EMBL" id="CM039437">
    <property type="protein sequence ID" value="KAI4305018.1"/>
    <property type="molecule type" value="Genomic_DNA"/>
</dbReference>
<reference evidence="1 2" key="1">
    <citation type="journal article" date="2022" name="DNA Res.">
        <title>Chromosomal-level genome assembly of the orchid tree Bauhinia variegata (Leguminosae; Cercidoideae) supports the allotetraploid origin hypothesis of Bauhinia.</title>
        <authorList>
            <person name="Zhong Y."/>
            <person name="Chen Y."/>
            <person name="Zheng D."/>
            <person name="Pang J."/>
            <person name="Liu Y."/>
            <person name="Luo S."/>
            <person name="Meng S."/>
            <person name="Qian L."/>
            <person name="Wei D."/>
            <person name="Dai S."/>
            <person name="Zhou R."/>
        </authorList>
    </citation>
    <scope>NUCLEOTIDE SEQUENCE [LARGE SCALE GENOMIC DNA]</scope>
    <source>
        <strain evidence="1">BV-YZ2020</strain>
    </source>
</reference>
<protein>
    <submittedName>
        <fullName evidence="1">Uncharacterized protein</fullName>
    </submittedName>
</protein>
<evidence type="ECO:0000313" key="1">
    <source>
        <dbReference type="EMBL" id="KAI4305018.1"/>
    </source>
</evidence>
<sequence length="100" mass="11347">MGIGIRPICSSHKSYAVTIHGRAIQTLVTSSRKVARRWIKNQLQIPSQQHQSELLVRLDSEWLPSYTPSDRKLVAIIQLCISKCCHIFQLHRASSVPESL</sequence>
<evidence type="ECO:0000313" key="2">
    <source>
        <dbReference type="Proteomes" id="UP000828941"/>
    </source>
</evidence>
<proteinExistence type="predicted"/>
<keyword evidence="2" id="KW-1185">Reference proteome</keyword>
<accession>A0ACB9L6E1</accession>
<comment type="caution">
    <text evidence="1">The sequence shown here is derived from an EMBL/GenBank/DDBJ whole genome shotgun (WGS) entry which is preliminary data.</text>
</comment>
<name>A0ACB9L6E1_BAUVA</name>